<reference evidence="1 2" key="1">
    <citation type="journal article" date="2020" name="Nat. Food">
        <title>A phased Vanilla planifolia genome enables genetic improvement of flavour and production.</title>
        <authorList>
            <person name="Hasing T."/>
            <person name="Tang H."/>
            <person name="Brym M."/>
            <person name="Khazi F."/>
            <person name="Huang T."/>
            <person name="Chambers A.H."/>
        </authorList>
    </citation>
    <scope>NUCLEOTIDE SEQUENCE [LARGE SCALE GENOMIC DNA]</scope>
    <source>
        <tissue evidence="1">Leaf</tissue>
    </source>
</reference>
<dbReference type="EMBL" id="JADCNL010000347">
    <property type="protein sequence ID" value="KAG0448210.1"/>
    <property type="molecule type" value="Genomic_DNA"/>
</dbReference>
<dbReference type="Proteomes" id="UP000636800">
    <property type="component" value="Unassembled WGS sequence"/>
</dbReference>
<sequence length="97" mass="10933">MAYYGRKAELEEAVMVETFGELYVRYMEKVSFNPELIPCHTKFLDTIELERIGMSFSELKKNVQMGSVHLPAAEAELLSLFAGAVSSELGFFENGMN</sequence>
<evidence type="ECO:0000313" key="1">
    <source>
        <dbReference type="EMBL" id="KAG0448210.1"/>
    </source>
</evidence>
<dbReference type="AlphaFoldDB" id="A0A835U553"/>
<evidence type="ECO:0000313" key="2">
    <source>
        <dbReference type="Proteomes" id="UP000636800"/>
    </source>
</evidence>
<accession>A0A835U553</accession>
<protein>
    <submittedName>
        <fullName evidence="1">Uncharacterized protein</fullName>
    </submittedName>
</protein>
<name>A0A835U553_VANPL</name>
<organism evidence="1 2">
    <name type="scientific">Vanilla planifolia</name>
    <name type="common">Vanilla</name>
    <dbReference type="NCBI Taxonomy" id="51239"/>
    <lineage>
        <taxon>Eukaryota</taxon>
        <taxon>Viridiplantae</taxon>
        <taxon>Streptophyta</taxon>
        <taxon>Embryophyta</taxon>
        <taxon>Tracheophyta</taxon>
        <taxon>Spermatophyta</taxon>
        <taxon>Magnoliopsida</taxon>
        <taxon>Liliopsida</taxon>
        <taxon>Asparagales</taxon>
        <taxon>Orchidaceae</taxon>
        <taxon>Vanilloideae</taxon>
        <taxon>Vanilleae</taxon>
        <taxon>Vanilla</taxon>
    </lineage>
</organism>
<gene>
    <name evidence="1" type="ORF">HPP92_027966</name>
</gene>
<comment type="caution">
    <text evidence="1">The sequence shown here is derived from an EMBL/GenBank/DDBJ whole genome shotgun (WGS) entry which is preliminary data.</text>
</comment>
<keyword evidence="2" id="KW-1185">Reference proteome</keyword>
<proteinExistence type="predicted"/>